<dbReference type="KEGG" id="gcr:GcLGCM259_2844"/>
<dbReference type="Pfam" id="PF02771">
    <property type="entry name" value="Acyl-CoA_dh_N"/>
    <property type="match status" value="1"/>
</dbReference>
<dbReference type="GO" id="GO:0050660">
    <property type="term" value="F:flavin adenine dinucleotide binding"/>
    <property type="evidence" value="ECO:0007669"/>
    <property type="project" value="InterPro"/>
</dbReference>
<dbReference type="InterPro" id="IPR036250">
    <property type="entry name" value="AcylCo_DH-like_C"/>
</dbReference>
<dbReference type="AlphaFoldDB" id="A0A5B7WWW7"/>
<dbReference type="Gene3D" id="1.10.540.10">
    <property type="entry name" value="Acyl-CoA dehydrogenase/oxidase, N-terminal domain"/>
    <property type="match status" value="1"/>
</dbReference>
<name>A0A5B7WWW7_9MICC</name>
<gene>
    <name evidence="2" type="ORF">GcLGCM259_2844</name>
</gene>
<keyword evidence="2" id="KW-0503">Monooxygenase</keyword>
<keyword evidence="2" id="KW-0560">Oxidoreductase</keyword>
<evidence type="ECO:0000313" key="2">
    <source>
        <dbReference type="EMBL" id="QCY48551.1"/>
    </source>
</evidence>
<evidence type="ECO:0000259" key="1">
    <source>
        <dbReference type="Pfam" id="PF02771"/>
    </source>
</evidence>
<dbReference type="PANTHER" id="PTHR43884:SF12">
    <property type="entry name" value="ISOVALERYL-COA DEHYDROGENASE, MITOCHONDRIAL-RELATED"/>
    <property type="match status" value="1"/>
</dbReference>
<dbReference type="InterPro" id="IPR037069">
    <property type="entry name" value="AcylCoA_DH/ox_N_sf"/>
</dbReference>
<dbReference type="PIRSF" id="PIRSF016578">
    <property type="entry name" value="HsaA"/>
    <property type="match status" value="1"/>
</dbReference>
<accession>A0A5B7WWW7</accession>
<dbReference type="GO" id="GO:0004497">
    <property type="term" value="F:monooxygenase activity"/>
    <property type="evidence" value="ECO:0007669"/>
    <property type="project" value="UniProtKB-KW"/>
</dbReference>
<reference evidence="2 3" key="1">
    <citation type="submission" date="2018-12" db="EMBL/GenBank/DDBJ databases">
        <title>Complete Genome Sequence of Glutamicibacter creatinolyticus strain LGCM259,isolated from an abscess of a 12-year-old mare in Italy.</title>
        <authorList>
            <person name="Santos R.G."/>
            <person name="Silva A.L."/>
            <person name="Seyffert N."/>
            <person name="Castro T.L.P."/>
            <person name="Attili A.R."/>
            <person name="Rifici C."/>
            <person name="Mazzullo G."/>
            <person name="Brenig B."/>
            <person name="Venanzi F."/>
            <person name="Azevedo V."/>
        </authorList>
    </citation>
    <scope>NUCLEOTIDE SEQUENCE [LARGE SCALE GENOMIC DNA]</scope>
    <source>
        <strain evidence="2 3">LGCM 259</strain>
    </source>
</reference>
<dbReference type="Proteomes" id="UP000307000">
    <property type="component" value="Chromosome"/>
</dbReference>
<dbReference type="PANTHER" id="PTHR43884">
    <property type="entry name" value="ACYL-COA DEHYDROGENASE"/>
    <property type="match status" value="1"/>
</dbReference>
<dbReference type="GO" id="GO:0006552">
    <property type="term" value="P:L-leucine catabolic process"/>
    <property type="evidence" value="ECO:0007669"/>
    <property type="project" value="TreeGrafter"/>
</dbReference>
<protein>
    <submittedName>
        <fullName evidence="2">Monooxygenase</fullName>
    </submittedName>
</protein>
<dbReference type="Gene3D" id="1.20.140.10">
    <property type="entry name" value="Butyryl-CoA Dehydrogenase, subunit A, domain 3"/>
    <property type="match status" value="1"/>
</dbReference>
<dbReference type="SUPFAM" id="SSF56645">
    <property type="entry name" value="Acyl-CoA dehydrogenase NM domain-like"/>
    <property type="match status" value="1"/>
</dbReference>
<keyword evidence="3" id="KW-1185">Reference proteome</keyword>
<evidence type="ECO:0000313" key="3">
    <source>
        <dbReference type="Proteomes" id="UP000307000"/>
    </source>
</evidence>
<dbReference type="SUPFAM" id="SSF47203">
    <property type="entry name" value="Acyl-CoA dehydrogenase C-terminal domain-like"/>
    <property type="match status" value="1"/>
</dbReference>
<feature type="domain" description="Acyl-CoA dehydrogenase/oxidase N-terminal" evidence="1">
    <location>
        <begin position="38"/>
        <end position="132"/>
    </location>
</feature>
<dbReference type="GO" id="GO:0008470">
    <property type="term" value="F:3-methylbutanoyl-CoA dehydrogenase activity"/>
    <property type="evidence" value="ECO:0007669"/>
    <property type="project" value="TreeGrafter"/>
</dbReference>
<dbReference type="InterPro" id="IPR013786">
    <property type="entry name" value="AcylCoA_DH/ox_N"/>
</dbReference>
<proteinExistence type="predicted"/>
<organism evidence="2 3">
    <name type="scientific">Glutamicibacter creatinolyticus</name>
    <dbReference type="NCBI Taxonomy" id="162496"/>
    <lineage>
        <taxon>Bacteria</taxon>
        <taxon>Bacillati</taxon>
        <taxon>Actinomycetota</taxon>
        <taxon>Actinomycetes</taxon>
        <taxon>Micrococcales</taxon>
        <taxon>Micrococcaceae</taxon>
        <taxon>Glutamicibacter</taxon>
    </lineage>
</organism>
<dbReference type="InterPro" id="IPR009100">
    <property type="entry name" value="AcylCoA_DH/oxidase_NM_dom_sf"/>
</dbReference>
<dbReference type="EMBL" id="CP034412">
    <property type="protein sequence ID" value="QCY48551.1"/>
    <property type="molecule type" value="Genomic_DNA"/>
</dbReference>
<dbReference type="InterPro" id="IPR046373">
    <property type="entry name" value="Acyl-CoA_Oxase/DH_mid-dom_sf"/>
</dbReference>
<dbReference type="Gene3D" id="2.40.110.10">
    <property type="entry name" value="Butyryl-CoA Dehydrogenase, subunit A, domain 2"/>
    <property type="match status" value="1"/>
</dbReference>
<sequence>MTTMATTHSTASVDAPGAARQNANRLQRLRARFAPIFESIAAGAVERDRTGQLPFAEIRQLADAGFGAVRVPESHGGAGADLGELFELLTDLAAADSNIAQALRAHFAFVEDRLVAAPGPGRDQWLRRFAGGELVGNCWTEVGAVTVGDVITKVTPDGHGGFRINGTKYYSTGSIFADWLDTYAERTDTGQRVIAAVRADQAEITLADDWDGFGQRTTGTGTSTFTDAVVHEEDLIDFDTRFRYQTAFYQQVLLVVLAGSARAAERDFAAELKQRKRTFSHAAANLASQDPQLLQVIGEVSSAAYVATAAVQRVSRALQEAHDTAVGLHAGTVTQAEDLAANDAAELASAQAQVTLTPLTLNAITHAFDALAASATSVSKNLDRHWRNARTAGNHNPWVFKARLIGDLAVNGTQLPRVWAIGASK</sequence>